<evidence type="ECO:0000313" key="1">
    <source>
        <dbReference type="EMBL" id="ARW64858.1"/>
    </source>
</evidence>
<sequence length="203" mass="23412">MTWINLLIKNQIKHYIYKIPKGDSIILKPSNQIIIILSGISYMGEIFINKEISPLAILSTNNIFNNNNSNRKVYYKITALETTYLLSINRKTKNTQIIIDQNIAQYYLKTSESYKIINTIMKQKYILNRVTQLLLILCFKFGYIKGDSIFIPFQLSSQNIAILTGTSKNTITKITNKIYKTGIINKIYKNIISISKITNVNLE</sequence>
<dbReference type="GeneID" id="33357975"/>
<dbReference type="InterPro" id="IPR018490">
    <property type="entry name" value="cNMP-bd_dom_sf"/>
</dbReference>
<reference evidence="1" key="1">
    <citation type="journal article" date="2017" name="J. Phycol.">
        <title>Analysis of chloroplast genomes and a supermatrix inform reclassification of the Rhodomelaceae (Rhodophyta).</title>
        <authorList>
            <person name="Diaz-Tapia P."/>
            <person name="Maggs C.A."/>
            <person name="West J.A."/>
            <person name="Verbruggen H."/>
        </authorList>
    </citation>
    <scope>NUCLEOTIDE SEQUENCE</scope>
    <source>
        <strain evidence="1">PD852</strain>
    </source>
</reference>
<proteinExistence type="predicted"/>
<dbReference type="InterPro" id="IPR036388">
    <property type="entry name" value="WH-like_DNA-bd_sf"/>
</dbReference>
<gene>
    <name evidence="1" type="primary">ntcA</name>
</gene>
<dbReference type="EMBL" id="MF101434">
    <property type="protein sequence ID" value="ARW64858.1"/>
    <property type="molecule type" value="Genomic_DNA"/>
</dbReference>
<protein>
    <submittedName>
        <fullName evidence="1">Global nitrogen transcriptional regulator</fullName>
    </submittedName>
</protein>
<dbReference type="RefSeq" id="YP_009395878.1">
    <property type="nucleotide sequence ID" value="NC_035279.1"/>
</dbReference>
<dbReference type="InterPro" id="IPR036390">
    <property type="entry name" value="WH_DNA-bd_sf"/>
</dbReference>
<name>A0A1Z1MFJ0_9FLOR</name>
<geneLocation type="chloroplast" evidence="1"/>
<dbReference type="AlphaFoldDB" id="A0A1Z1MFJ0"/>
<organism evidence="1">
    <name type="scientific">Herposiphonia versicolor</name>
    <dbReference type="NCBI Taxonomy" id="2007163"/>
    <lineage>
        <taxon>Eukaryota</taxon>
        <taxon>Rhodophyta</taxon>
        <taxon>Florideophyceae</taxon>
        <taxon>Rhodymeniophycidae</taxon>
        <taxon>Ceramiales</taxon>
        <taxon>Rhodomelaceae</taxon>
        <taxon>Herposiphonieae</taxon>
        <taxon>Herposiphonia</taxon>
    </lineage>
</organism>
<keyword evidence="1" id="KW-0150">Chloroplast</keyword>
<dbReference type="SUPFAM" id="SSF51206">
    <property type="entry name" value="cAMP-binding domain-like"/>
    <property type="match status" value="1"/>
</dbReference>
<keyword evidence="1" id="KW-0934">Plastid</keyword>
<dbReference type="Gene3D" id="1.10.10.10">
    <property type="entry name" value="Winged helix-like DNA-binding domain superfamily/Winged helix DNA-binding domain"/>
    <property type="match status" value="1"/>
</dbReference>
<dbReference type="SUPFAM" id="SSF46785">
    <property type="entry name" value="Winged helix' DNA-binding domain"/>
    <property type="match status" value="1"/>
</dbReference>
<accession>A0A1Z1MFJ0</accession>